<dbReference type="PROSITE" id="PS00211">
    <property type="entry name" value="ABC_TRANSPORTER_1"/>
    <property type="match status" value="2"/>
</dbReference>
<dbReference type="Gene3D" id="3.40.50.300">
    <property type="entry name" value="P-loop containing nucleotide triphosphate hydrolases"/>
    <property type="match status" value="2"/>
</dbReference>
<dbReference type="InterPro" id="IPR017871">
    <property type="entry name" value="ABC_transporter-like_CS"/>
</dbReference>
<dbReference type="FunFam" id="3.40.50.300:FF:000944">
    <property type="entry name" value="Macrolide ABC transporter ATP-binding protein"/>
    <property type="match status" value="1"/>
</dbReference>
<dbReference type="SUPFAM" id="SSF52540">
    <property type="entry name" value="P-loop containing nucleoside triphosphate hydrolases"/>
    <property type="match status" value="2"/>
</dbReference>
<proteinExistence type="predicted"/>
<keyword evidence="2" id="KW-0547">Nucleotide-binding</keyword>
<dbReference type="Pfam" id="PF12848">
    <property type="entry name" value="ABC_tran_Xtn"/>
    <property type="match status" value="1"/>
</dbReference>
<organism evidence="5 6">
    <name type="scientific">Gulosibacter macacae</name>
    <dbReference type="NCBI Taxonomy" id="2488791"/>
    <lineage>
        <taxon>Bacteria</taxon>
        <taxon>Bacillati</taxon>
        <taxon>Actinomycetota</taxon>
        <taxon>Actinomycetes</taxon>
        <taxon>Micrococcales</taxon>
        <taxon>Microbacteriaceae</taxon>
        <taxon>Gulosibacter</taxon>
    </lineage>
</organism>
<dbReference type="InterPro" id="IPR032781">
    <property type="entry name" value="ABC_tran_Xtn"/>
</dbReference>
<evidence type="ECO:0000313" key="6">
    <source>
        <dbReference type="Proteomes" id="UP000274391"/>
    </source>
</evidence>
<dbReference type="Pfam" id="PF00005">
    <property type="entry name" value="ABC_tran"/>
    <property type="match status" value="2"/>
</dbReference>
<dbReference type="InterPro" id="IPR003439">
    <property type="entry name" value="ABC_transporter-like_ATP-bd"/>
</dbReference>
<dbReference type="InterPro" id="IPR027417">
    <property type="entry name" value="P-loop_NTPase"/>
</dbReference>
<keyword evidence="3 5" id="KW-0067">ATP-binding</keyword>
<evidence type="ECO:0000256" key="1">
    <source>
        <dbReference type="ARBA" id="ARBA00022737"/>
    </source>
</evidence>
<dbReference type="FunFam" id="3.40.50.300:FF:000597">
    <property type="entry name" value="ABC transporter ATP-binding protein"/>
    <property type="match status" value="1"/>
</dbReference>
<dbReference type="InterPro" id="IPR050611">
    <property type="entry name" value="ABCF"/>
</dbReference>
<dbReference type="InterPro" id="IPR003593">
    <property type="entry name" value="AAA+_ATPase"/>
</dbReference>
<feature type="domain" description="ABC transporter" evidence="4">
    <location>
        <begin position="327"/>
        <end position="532"/>
    </location>
</feature>
<keyword evidence="6" id="KW-1185">Reference proteome</keyword>
<dbReference type="Proteomes" id="UP000274391">
    <property type="component" value="Unassembled WGS sequence"/>
</dbReference>
<dbReference type="SMART" id="SM00382">
    <property type="entry name" value="AAA"/>
    <property type="match status" value="2"/>
</dbReference>
<protein>
    <submittedName>
        <fullName evidence="5">ABC transporter ATP-binding protein</fullName>
    </submittedName>
</protein>
<accession>A0A3P3VWN8</accession>
<dbReference type="PANTHER" id="PTHR19211:SF14">
    <property type="entry name" value="ATP-BINDING CASSETTE SUB-FAMILY F MEMBER 1"/>
    <property type="match status" value="1"/>
</dbReference>
<keyword evidence="1" id="KW-0677">Repeat</keyword>
<dbReference type="OrthoDB" id="3239744at2"/>
<dbReference type="CDD" id="cd03221">
    <property type="entry name" value="ABCF_EF-3"/>
    <property type="match status" value="2"/>
</dbReference>
<comment type="caution">
    <text evidence="5">The sequence shown here is derived from an EMBL/GenBank/DDBJ whole genome shotgun (WGS) entry which is preliminary data.</text>
</comment>
<dbReference type="GO" id="GO:0005524">
    <property type="term" value="F:ATP binding"/>
    <property type="evidence" value="ECO:0007669"/>
    <property type="project" value="UniProtKB-KW"/>
</dbReference>
<dbReference type="GO" id="GO:0016887">
    <property type="term" value="F:ATP hydrolysis activity"/>
    <property type="evidence" value="ECO:0007669"/>
    <property type="project" value="InterPro"/>
</dbReference>
<evidence type="ECO:0000313" key="5">
    <source>
        <dbReference type="EMBL" id="RRJ87211.1"/>
    </source>
</evidence>
<dbReference type="RefSeq" id="WP_124970975.1">
    <property type="nucleotide sequence ID" value="NZ_RQVS01000005.1"/>
</dbReference>
<name>A0A3P3VWN8_9MICO</name>
<sequence length="533" mass="58396">MLAVHDLEITVGARTLMSEVNFRVADGDKIGLVGRNGAGKTTLTKVLAGWTQASGGSIDRSGEIGYLPQDPRTGDPEQTARNRILDARGLGSVRDRLAEAATLMAEADTDEERDRMMRRYAQLDDEFVMLGGYAAESEAAAIASNLSLPDRILDQPLKTLSGGQRRRIELARILFSDADTMILDEPTNHLDLDSVVWLREFLKGYRGGLIVISHDVELVGETVNRVFYLDANRQVIDVYNMGWKQYLRQREADEERRKKERANIEKKASALQQQAARFGAKATKAAAAHQMQRRAEQMLGSLEEVRSADRVAKLRFPTPAPVGKTPVMARGLSKSYGSLEIFTGVDLAIDRGSRVVVLGLNGAGKTTLLRILAGVDDSDTGEILPGHGLKIGYYAQEHETLDVARSVLENMISVSQHLTDTEARKVLGSFLFSGDDVHKPAGVLSGGEKTRLALAMLVVSSANVLLLDEPTNNLDPASREQILDALAHYEGAVVLVSHDEGAVEALNPERVLIMPEAIEDLWTPDYFDLIEMN</sequence>
<evidence type="ECO:0000256" key="3">
    <source>
        <dbReference type="ARBA" id="ARBA00022840"/>
    </source>
</evidence>
<gene>
    <name evidence="5" type="ORF">EG850_05170</name>
</gene>
<evidence type="ECO:0000259" key="4">
    <source>
        <dbReference type="PROSITE" id="PS50893"/>
    </source>
</evidence>
<reference evidence="5 6" key="1">
    <citation type="submission" date="2018-11" db="EMBL/GenBank/DDBJ databases">
        <title>YIM 102482-1 draft genome.</title>
        <authorList>
            <person name="Li G."/>
            <person name="Jiang Y."/>
        </authorList>
    </citation>
    <scope>NUCLEOTIDE SEQUENCE [LARGE SCALE GENOMIC DNA]</scope>
    <source>
        <strain evidence="5 6">YIM 102482-1</strain>
    </source>
</reference>
<dbReference type="AlphaFoldDB" id="A0A3P3VWN8"/>
<dbReference type="EMBL" id="RQVS01000005">
    <property type="protein sequence ID" value="RRJ87211.1"/>
    <property type="molecule type" value="Genomic_DNA"/>
</dbReference>
<evidence type="ECO:0000256" key="2">
    <source>
        <dbReference type="ARBA" id="ARBA00022741"/>
    </source>
</evidence>
<dbReference type="PANTHER" id="PTHR19211">
    <property type="entry name" value="ATP-BINDING TRANSPORT PROTEIN-RELATED"/>
    <property type="match status" value="1"/>
</dbReference>
<feature type="domain" description="ABC transporter" evidence="4">
    <location>
        <begin position="2"/>
        <end position="274"/>
    </location>
</feature>
<dbReference type="PROSITE" id="PS50893">
    <property type="entry name" value="ABC_TRANSPORTER_2"/>
    <property type="match status" value="2"/>
</dbReference>